<evidence type="ECO:0008006" key="4">
    <source>
        <dbReference type="Google" id="ProtNLM"/>
    </source>
</evidence>
<protein>
    <recommendedName>
        <fullName evidence="4">Gingipain propeptide domain-containing protein</fullName>
    </recommendedName>
</protein>
<sequence>MSNTRDRRTLNPNCIPGILIFKICFVCTFALLGISYAVDGPSPNVGTDYDFDPRLVHIESIGDYDRITYEGAEQDYSQRRIGHPQLPILGKWFILPDQMKIERLDVTVARWDTLPGTYLPTPIQSDDGTEWIDPDMPT</sequence>
<reference evidence="2" key="1">
    <citation type="submission" date="2021-05" db="EMBL/GenBank/DDBJ databases">
        <title>Energy efficiency and biological interactions define the core microbiome of deep oligotrophic groundwater.</title>
        <authorList>
            <person name="Mehrshad M."/>
            <person name="Lopez-Fernandez M."/>
            <person name="Bell E."/>
            <person name="Bernier-Latmani R."/>
            <person name="Bertilsson S."/>
            <person name="Dopson M."/>
        </authorList>
    </citation>
    <scope>NUCLEOTIDE SEQUENCE</scope>
    <source>
        <strain evidence="2">Modern_marine.mb.64</strain>
    </source>
</reference>
<keyword evidence="1" id="KW-0472">Membrane</keyword>
<proteinExistence type="predicted"/>
<name>A0A948RYM8_UNCEI</name>
<organism evidence="2 3">
    <name type="scientific">Eiseniibacteriota bacterium</name>
    <dbReference type="NCBI Taxonomy" id="2212470"/>
    <lineage>
        <taxon>Bacteria</taxon>
        <taxon>Candidatus Eiseniibacteriota</taxon>
    </lineage>
</organism>
<dbReference type="InterPro" id="IPR038490">
    <property type="entry name" value="Gingipain_propep_sf"/>
</dbReference>
<keyword evidence="1" id="KW-0812">Transmembrane</keyword>
<dbReference type="EMBL" id="JAHJDP010000082">
    <property type="protein sequence ID" value="MBU2692008.1"/>
    <property type="molecule type" value="Genomic_DNA"/>
</dbReference>
<evidence type="ECO:0000313" key="3">
    <source>
        <dbReference type="Proteomes" id="UP000777784"/>
    </source>
</evidence>
<feature type="transmembrane region" description="Helical" evidence="1">
    <location>
        <begin position="20"/>
        <end position="38"/>
    </location>
</feature>
<gene>
    <name evidence="2" type="ORF">KJ970_13895</name>
</gene>
<evidence type="ECO:0000256" key="1">
    <source>
        <dbReference type="SAM" id="Phobius"/>
    </source>
</evidence>
<dbReference type="Proteomes" id="UP000777784">
    <property type="component" value="Unassembled WGS sequence"/>
</dbReference>
<keyword evidence="1" id="KW-1133">Transmembrane helix</keyword>
<evidence type="ECO:0000313" key="2">
    <source>
        <dbReference type="EMBL" id="MBU2692008.1"/>
    </source>
</evidence>
<comment type="caution">
    <text evidence="2">The sequence shown here is derived from an EMBL/GenBank/DDBJ whole genome shotgun (WGS) entry which is preliminary data.</text>
</comment>
<dbReference type="AlphaFoldDB" id="A0A948RYM8"/>
<dbReference type="Gene3D" id="2.60.40.3800">
    <property type="match status" value="1"/>
</dbReference>
<accession>A0A948RYM8</accession>